<organism evidence="2 3">
    <name type="scientific">Coprococcus catus</name>
    <dbReference type="NCBI Taxonomy" id="116085"/>
    <lineage>
        <taxon>Bacteria</taxon>
        <taxon>Bacillati</taxon>
        <taxon>Bacillota</taxon>
        <taxon>Clostridia</taxon>
        <taxon>Lachnospirales</taxon>
        <taxon>Lachnospiraceae</taxon>
        <taxon>Coprococcus</taxon>
    </lineage>
</organism>
<dbReference type="OrthoDB" id="9781069at2"/>
<evidence type="ECO:0000313" key="2">
    <source>
        <dbReference type="EMBL" id="RGC45801.1"/>
    </source>
</evidence>
<reference evidence="2 3" key="1">
    <citation type="submission" date="2018-08" db="EMBL/GenBank/DDBJ databases">
        <title>A genome reference for cultivated species of the human gut microbiota.</title>
        <authorList>
            <person name="Zou Y."/>
            <person name="Xue W."/>
            <person name="Luo G."/>
        </authorList>
    </citation>
    <scope>NUCLEOTIDE SEQUENCE [LARGE SCALE GENOMIC DNA]</scope>
    <source>
        <strain evidence="2 3">AM28-39</strain>
    </source>
</reference>
<sequence length="251" mass="29095">MKRFNGFQLKLFMAMLMVLDHLDHIPGFLPPWWAEIFHVITRCVAPFFAYMAVEGFIHTRNRLKYNGRLFLWAGIMFAGNFALNHLLNADSLTVYNNIFFTLAMGVLALNVWCYPVKSEKISPKAILALRILLAVPITVYACIAYEGSQAVVPFMLICYFLRNKVKIRNIAICVLSVLLFIPTFVIYPSLEMTIKMLMFNSDWLVFTALPFMYLYNGKRGPKTKFSKYFFYIFYPAHLWILALIGYITTIV</sequence>
<dbReference type="GO" id="GO:0004497">
    <property type="term" value="F:monooxygenase activity"/>
    <property type="evidence" value="ECO:0007669"/>
    <property type="project" value="UniProtKB-KW"/>
</dbReference>
<comment type="caution">
    <text evidence="2">The sequence shown here is derived from an EMBL/GenBank/DDBJ whole genome shotgun (WGS) entry which is preliminary data.</text>
</comment>
<keyword evidence="3" id="KW-1185">Reference proteome</keyword>
<feature type="transmembrane region" description="Helical" evidence="1">
    <location>
        <begin position="228"/>
        <end position="248"/>
    </location>
</feature>
<name>A0A3E2XK81_9FIRM</name>
<keyword evidence="2" id="KW-0503">Monooxygenase</keyword>
<dbReference type="AlphaFoldDB" id="A0A3E2XK81"/>
<dbReference type="InterPro" id="IPR008875">
    <property type="entry name" value="TraX"/>
</dbReference>
<keyword evidence="1" id="KW-0472">Membrane</keyword>
<proteinExistence type="predicted"/>
<dbReference type="RefSeq" id="WP_117540493.1">
    <property type="nucleotide sequence ID" value="NZ_QVFD01000010.1"/>
</dbReference>
<dbReference type="Pfam" id="PF05857">
    <property type="entry name" value="TraX"/>
    <property type="match status" value="1"/>
</dbReference>
<protein>
    <submittedName>
        <fullName evidence="2">Beta-carotene 15,15'-monooxygenase</fullName>
    </submittedName>
</protein>
<feature type="transmembrane region" description="Helical" evidence="1">
    <location>
        <begin position="170"/>
        <end position="190"/>
    </location>
</feature>
<feature type="transmembrane region" description="Helical" evidence="1">
    <location>
        <begin position="93"/>
        <end position="113"/>
    </location>
</feature>
<keyword evidence="1" id="KW-0812">Transmembrane</keyword>
<dbReference type="Proteomes" id="UP000261231">
    <property type="component" value="Unassembled WGS sequence"/>
</dbReference>
<dbReference type="EMBL" id="QVFD01000010">
    <property type="protein sequence ID" value="RGC45801.1"/>
    <property type="molecule type" value="Genomic_DNA"/>
</dbReference>
<accession>A0A3E2XK81</accession>
<feature type="transmembrane region" description="Helical" evidence="1">
    <location>
        <begin position="69"/>
        <end position="87"/>
    </location>
</feature>
<keyword evidence="2" id="KW-0560">Oxidoreductase</keyword>
<feature type="transmembrane region" description="Helical" evidence="1">
    <location>
        <begin position="125"/>
        <end position="141"/>
    </location>
</feature>
<keyword evidence="1" id="KW-1133">Transmembrane helix</keyword>
<gene>
    <name evidence="2" type="ORF">DW747_10620</name>
</gene>
<evidence type="ECO:0000313" key="3">
    <source>
        <dbReference type="Proteomes" id="UP000261231"/>
    </source>
</evidence>
<evidence type="ECO:0000256" key="1">
    <source>
        <dbReference type="SAM" id="Phobius"/>
    </source>
</evidence>